<dbReference type="OrthoDB" id="291007at2759"/>
<feature type="chain" id="PRO_5012317703" description="Zincin" evidence="1">
    <location>
        <begin position="25"/>
        <end position="400"/>
    </location>
</feature>
<protein>
    <recommendedName>
        <fullName evidence="4">Zincin</fullName>
    </recommendedName>
</protein>
<evidence type="ECO:0000256" key="1">
    <source>
        <dbReference type="SAM" id="SignalP"/>
    </source>
</evidence>
<dbReference type="InParanoid" id="A0A1J7IP41"/>
<sequence>MLMRVQRGLSSLAVGAALAHVVLGGSRAWEAPLTHLISSERHQVNVDAAGHAIVDNATEAHLAKRYLSIQPSSGTSGFKIWPNSIISYCFETQDARDKLVEQLELAIETWRADGGGGPGLHRDVYKYMEVFDPGDDCVNNNQRDRVLVISYNSDGRLSTTIGMPSLDASNPSYKGPTMALSDAAGIGMLDTVANYAHEIGHAWGLYHEHQNINYWGPPYNTGTVGSVIFGDHFDCTVLKDYADALSRAQTGDTPSDVDLLCKLRGVAARYKFSAMDWLPVSGATRQHAGAGGAGKTTPDYTNVDWDSIMLYPSGAGATGTAVPPGGDSDKRANVLLRNDGARMKINLVPSALDIAGIKQLYEGDFGTGTGAFAGLPVMPNSKNSKWFSKFKDKFKKKKGC</sequence>
<accession>A0A1J7IP41</accession>
<keyword evidence="3" id="KW-1185">Reference proteome</keyword>
<dbReference type="InterPro" id="IPR024079">
    <property type="entry name" value="MetalloPept_cat_dom_sf"/>
</dbReference>
<dbReference type="Gene3D" id="3.40.390.10">
    <property type="entry name" value="Collagenase (Catalytic Domain)"/>
    <property type="match status" value="1"/>
</dbReference>
<feature type="signal peptide" evidence="1">
    <location>
        <begin position="1"/>
        <end position="24"/>
    </location>
</feature>
<dbReference type="AlphaFoldDB" id="A0A1J7IP41"/>
<proteinExistence type="predicted"/>
<evidence type="ECO:0008006" key="4">
    <source>
        <dbReference type="Google" id="ProtNLM"/>
    </source>
</evidence>
<name>A0A1J7IP41_9PEZI</name>
<dbReference type="STRING" id="1408157.A0A1J7IP41"/>
<dbReference type="EMBL" id="KV875109">
    <property type="protein sequence ID" value="OIW22889.1"/>
    <property type="molecule type" value="Genomic_DNA"/>
</dbReference>
<evidence type="ECO:0000313" key="3">
    <source>
        <dbReference type="Proteomes" id="UP000182658"/>
    </source>
</evidence>
<keyword evidence="1" id="KW-0732">Signal</keyword>
<dbReference type="GO" id="GO:0008237">
    <property type="term" value="F:metallopeptidase activity"/>
    <property type="evidence" value="ECO:0007669"/>
    <property type="project" value="InterPro"/>
</dbReference>
<reference evidence="2 3" key="1">
    <citation type="submission" date="2016-10" db="EMBL/GenBank/DDBJ databases">
        <title>Draft genome sequence of Coniochaeta ligniaria NRRL30616, a lignocellulolytic fungus for bioabatement of inhibitors in plant biomass hydrolysates.</title>
        <authorList>
            <consortium name="DOE Joint Genome Institute"/>
            <person name="Jimenez D.J."/>
            <person name="Hector R.E."/>
            <person name="Riley R."/>
            <person name="Sun H."/>
            <person name="Grigoriev I.V."/>
            <person name="Van Elsas J.D."/>
            <person name="Nichols N.N."/>
        </authorList>
    </citation>
    <scope>NUCLEOTIDE SEQUENCE [LARGE SCALE GENOMIC DNA]</scope>
    <source>
        <strain evidence="2 3">NRRL 30616</strain>
    </source>
</reference>
<organism evidence="2 3">
    <name type="scientific">Coniochaeta ligniaria NRRL 30616</name>
    <dbReference type="NCBI Taxonomy" id="1408157"/>
    <lineage>
        <taxon>Eukaryota</taxon>
        <taxon>Fungi</taxon>
        <taxon>Dikarya</taxon>
        <taxon>Ascomycota</taxon>
        <taxon>Pezizomycotina</taxon>
        <taxon>Sordariomycetes</taxon>
        <taxon>Sordariomycetidae</taxon>
        <taxon>Coniochaetales</taxon>
        <taxon>Coniochaetaceae</taxon>
        <taxon>Coniochaeta</taxon>
    </lineage>
</organism>
<dbReference type="Proteomes" id="UP000182658">
    <property type="component" value="Unassembled WGS sequence"/>
</dbReference>
<dbReference type="SUPFAM" id="SSF55486">
    <property type="entry name" value="Metalloproteases ('zincins'), catalytic domain"/>
    <property type="match status" value="1"/>
</dbReference>
<evidence type="ECO:0000313" key="2">
    <source>
        <dbReference type="EMBL" id="OIW22889.1"/>
    </source>
</evidence>
<gene>
    <name evidence="2" type="ORF">CONLIGDRAFT_637828</name>
</gene>